<evidence type="ECO:0000313" key="2">
    <source>
        <dbReference type="Proteomes" id="UP001156905"/>
    </source>
</evidence>
<reference evidence="2" key="1">
    <citation type="journal article" date="2019" name="Int. J. Syst. Evol. Microbiol.">
        <title>The Global Catalogue of Microorganisms (GCM) 10K type strain sequencing project: providing services to taxonomists for standard genome sequencing and annotation.</title>
        <authorList>
            <consortium name="The Broad Institute Genomics Platform"/>
            <consortium name="The Broad Institute Genome Sequencing Center for Infectious Disease"/>
            <person name="Wu L."/>
            <person name="Ma J."/>
        </authorList>
    </citation>
    <scope>NUCLEOTIDE SEQUENCE [LARGE SCALE GENOMIC DNA]</scope>
    <source>
        <strain evidence="2">NBRC 102520</strain>
    </source>
</reference>
<comment type="caution">
    <text evidence="1">The sequence shown here is derived from an EMBL/GenBank/DDBJ whole genome shotgun (WGS) entry which is preliminary data.</text>
</comment>
<proteinExistence type="predicted"/>
<keyword evidence="2" id="KW-1185">Reference proteome</keyword>
<dbReference type="EMBL" id="BSOW01000044">
    <property type="protein sequence ID" value="GLR91230.1"/>
    <property type="molecule type" value="Genomic_DNA"/>
</dbReference>
<evidence type="ECO:0008006" key="3">
    <source>
        <dbReference type="Google" id="ProtNLM"/>
    </source>
</evidence>
<sequence length="59" mass="6575">MYGGMSVECSDEAGAKKLATKLRRKGYRLAARTADGVSPSWRIDPEELDEWLSRETKAS</sequence>
<name>A0ABQ6BC11_9BRAD</name>
<protein>
    <recommendedName>
        <fullName evidence="3">Helix-turn-helix domain-containing protein</fullName>
    </recommendedName>
</protein>
<dbReference type="Proteomes" id="UP001156905">
    <property type="component" value="Unassembled WGS sequence"/>
</dbReference>
<organism evidence="1 2">
    <name type="scientific">Bradyrhizobium iriomotense</name>
    <dbReference type="NCBI Taxonomy" id="441950"/>
    <lineage>
        <taxon>Bacteria</taxon>
        <taxon>Pseudomonadati</taxon>
        <taxon>Pseudomonadota</taxon>
        <taxon>Alphaproteobacteria</taxon>
        <taxon>Hyphomicrobiales</taxon>
        <taxon>Nitrobacteraceae</taxon>
        <taxon>Bradyrhizobium</taxon>
    </lineage>
</organism>
<evidence type="ECO:0000313" key="1">
    <source>
        <dbReference type="EMBL" id="GLR91230.1"/>
    </source>
</evidence>
<accession>A0ABQ6BC11</accession>
<gene>
    <name evidence="1" type="ORF">GCM10007857_79470</name>
</gene>